<dbReference type="Proteomes" id="UP000320390">
    <property type="component" value="Chromosome"/>
</dbReference>
<sequence length="326" mass="36629">MAPVFESRLSASAVRPSSWLQRSFRFASDRAWLVLRPGRSEARELARCSLELETARAALEGEDGVAAEARNVVICGCPRSGTSLLAAMLHQPPRMMTAMEPWEGLRFPPHEVFRWLRTEWAGGRLPSTRLDVRLLEAEARVAWTREARSYRVTPANPGAPVGLKWPCYWQLLGSSKSLKFLVCVRDPASVVSSMGRQPGRLRMGLDHDVPFNHDLHRRLLQSASTEEQRRVAHYDEVYERVLRHAQDSNVMLVRYERWFEDPADLLEEISTFLGADLAHPRVRLRGGAEPHLAPGGSPAMELRGMSRTANRLGYPSTSAGSVRGDR</sequence>
<protein>
    <submittedName>
        <fullName evidence="2">Sulfotransferase domain protein</fullName>
    </submittedName>
</protein>
<dbReference type="AlphaFoldDB" id="A0A518ESB4"/>
<dbReference type="InterPro" id="IPR027417">
    <property type="entry name" value="P-loop_NTPase"/>
</dbReference>
<evidence type="ECO:0000313" key="2">
    <source>
        <dbReference type="EMBL" id="QDV06945.1"/>
    </source>
</evidence>
<organism evidence="2 3">
    <name type="scientific">Saltatorellus ferox</name>
    <dbReference type="NCBI Taxonomy" id="2528018"/>
    <lineage>
        <taxon>Bacteria</taxon>
        <taxon>Pseudomonadati</taxon>
        <taxon>Planctomycetota</taxon>
        <taxon>Planctomycetia</taxon>
        <taxon>Planctomycetia incertae sedis</taxon>
        <taxon>Saltatorellus</taxon>
    </lineage>
</organism>
<dbReference type="GO" id="GO:0008146">
    <property type="term" value="F:sulfotransferase activity"/>
    <property type="evidence" value="ECO:0007669"/>
    <property type="project" value="InterPro"/>
</dbReference>
<dbReference type="SUPFAM" id="SSF52540">
    <property type="entry name" value="P-loop containing nucleoside triphosphate hydrolases"/>
    <property type="match status" value="1"/>
</dbReference>
<dbReference type="EMBL" id="CP036434">
    <property type="protein sequence ID" value="QDV06945.1"/>
    <property type="molecule type" value="Genomic_DNA"/>
</dbReference>
<evidence type="ECO:0000259" key="1">
    <source>
        <dbReference type="Pfam" id="PF00685"/>
    </source>
</evidence>
<evidence type="ECO:0000313" key="3">
    <source>
        <dbReference type="Proteomes" id="UP000320390"/>
    </source>
</evidence>
<keyword evidence="3" id="KW-1185">Reference proteome</keyword>
<accession>A0A518ESB4</accession>
<reference evidence="2 3" key="1">
    <citation type="submission" date="2019-02" db="EMBL/GenBank/DDBJ databases">
        <title>Deep-cultivation of Planctomycetes and their phenomic and genomic characterization uncovers novel biology.</title>
        <authorList>
            <person name="Wiegand S."/>
            <person name="Jogler M."/>
            <person name="Boedeker C."/>
            <person name="Pinto D."/>
            <person name="Vollmers J."/>
            <person name="Rivas-Marin E."/>
            <person name="Kohn T."/>
            <person name="Peeters S.H."/>
            <person name="Heuer A."/>
            <person name="Rast P."/>
            <person name="Oberbeckmann S."/>
            <person name="Bunk B."/>
            <person name="Jeske O."/>
            <person name="Meyerdierks A."/>
            <person name="Storesund J.E."/>
            <person name="Kallscheuer N."/>
            <person name="Luecker S."/>
            <person name="Lage O.M."/>
            <person name="Pohl T."/>
            <person name="Merkel B.J."/>
            <person name="Hornburger P."/>
            <person name="Mueller R.-W."/>
            <person name="Bruemmer F."/>
            <person name="Labrenz M."/>
            <person name="Spormann A.M."/>
            <person name="Op den Camp H."/>
            <person name="Overmann J."/>
            <person name="Amann R."/>
            <person name="Jetten M.S.M."/>
            <person name="Mascher T."/>
            <person name="Medema M.H."/>
            <person name="Devos D.P."/>
            <person name="Kaster A.-K."/>
            <person name="Ovreas L."/>
            <person name="Rohde M."/>
            <person name="Galperin M.Y."/>
            <person name="Jogler C."/>
        </authorList>
    </citation>
    <scope>NUCLEOTIDE SEQUENCE [LARGE SCALE GENOMIC DNA]</scope>
    <source>
        <strain evidence="2 3">Poly30</strain>
    </source>
</reference>
<proteinExistence type="predicted"/>
<dbReference type="Pfam" id="PF00685">
    <property type="entry name" value="Sulfotransfer_1"/>
    <property type="match status" value="1"/>
</dbReference>
<dbReference type="RefSeq" id="WP_419191283.1">
    <property type="nucleotide sequence ID" value="NZ_CP036434.1"/>
</dbReference>
<dbReference type="Gene3D" id="3.40.50.300">
    <property type="entry name" value="P-loop containing nucleotide triphosphate hydrolases"/>
    <property type="match status" value="1"/>
</dbReference>
<feature type="domain" description="Sulfotransferase" evidence="1">
    <location>
        <begin position="71"/>
        <end position="278"/>
    </location>
</feature>
<keyword evidence="2" id="KW-0808">Transferase</keyword>
<name>A0A518ESB4_9BACT</name>
<gene>
    <name evidence="2" type="ORF">Poly30_24630</name>
</gene>
<dbReference type="InterPro" id="IPR000863">
    <property type="entry name" value="Sulfotransferase_dom"/>
</dbReference>